<keyword evidence="3" id="KW-0804">Transcription</keyword>
<dbReference type="Pfam" id="PF12852">
    <property type="entry name" value="Cupin_6"/>
    <property type="match status" value="1"/>
</dbReference>
<proteinExistence type="predicted"/>
<protein>
    <submittedName>
        <fullName evidence="5">AraC-like DNA-binding protein</fullName>
    </submittedName>
</protein>
<dbReference type="PROSITE" id="PS00041">
    <property type="entry name" value="HTH_ARAC_FAMILY_1"/>
    <property type="match status" value="1"/>
</dbReference>
<dbReference type="Gene3D" id="1.10.10.60">
    <property type="entry name" value="Homeodomain-like"/>
    <property type="match status" value="2"/>
</dbReference>
<evidence type="ECO:0000259" key="4">
    <source>
        <dbReference type="PROSITE" id="PS01124"/>
    </source>
</evidence>
<evidence type="ECO:0000256" key="2">
    <source>
        <dbReference type="ARBA" id="ARBA00023125"/>
    </source>
</evidence>
<keyword evidence="2 5" id="KW-0238">DNA-binding</keyword>
<gene>
    <name evidence="5" type="ORF">HD597_000753</name>
</gene>
<dbReference type="EMBL" id="JAMZEB010000001">
    <property type="protein sequence ID" value="MCP2353733.1"/>
    <property type="molecule type" value="Genomic_DNA"/>
</dbReference>
<dbReference type="InterPro" id="IPR009057">
    <property type="entry name" value="Homeodomain-like_sf"/>
</dbReference>
<dbReference type="InterPro" id="IPR032783">
    <property type="entry name" value="AraC_lig"/>
</dbReference>
<dbReference type="PROSITE" id="PS01124">
    <property type="entry name" value="HTH_ARAC_FAMILY_2"/>
    <property type="match status" value="1"/>
</dbReference>
<dbReference type="Pfam" id="PF12833">
    <property type="entry name" value="HTH_18"/>
    <property type="match status" value="1"/>
</dbReference>
<dbReference type="InterPro" id="IPR018062">
    <property type="entry name" value="HTH_AraC-typ_CS"/>
</dbReference>
<dbReference type="InterPro" id="IPR050204">
    <property type="entry name" value="AraC_XylS_family_regulators"/>
</dbReference>
<keyword evidence="6" id="KW-1185">Reference proteome</keyword>
<dbReference type="SMART" id="SM00342">
    <property type="entry name" value="HTH_ARAC"/>
    <property type="match status" value="1"/>
</dbReference>
<dbReference type="PANTHER" id="PTHR46796:SF7">
    <property type="entry name" value="ARAC FAMILY TRANSCRIPTIONAL REGULATOR"/>
    <property type="match status" value="1"/>
</dbReference>
<evidence type="ECO:0000256" key="3">
    <source>
        <dbReference type="ARBA" id="ARBA00023163"/>
    </source>
</evidence>
<feature type="domain" description="HTH araC/xylS-type" evidence="4">
    <location>
        <begin position="200"/>
        <end position="298"/>
    </location>
</feature>
<evidence type="ECO:0000313" key="5">
    <source>
        <dbReference type="EMBL" id="MCP2353733.1"/>
    </source>
</evidence>
<dbReference type="AlphaFoldDB" id="A0A9X2GFK4"/>
<organism evidence="5 6">
    <name type="scientific">Nonomuraea thailandensis</name>
    <dbReference type="NCBI Taxonomy" id="1188745"/>
    <lineage>
        <taxon>Bacteria</taxon>
        <taxon>Bacillati</taxon>
        <taxon>Actinomycetota</taxon>
        <taxon>Actinomycetes</taxon>
        <taxon>Streptosporangiales</taxon>
        <taxon>Streptosporangiaceae</taxon>
        <taxon>Nonomuraea</taxon>
    </lineage>
</organism>
<name>A0A9X2GFK4_9ACTN</name>
<keyword evidence="1" id="KW-0805">Transcription regulation</keyword>
<evidence type="ECO:0000256" key="1">
    <source>
        <dbReference type="ARBA" id="ARBA00023015"/>
    </source>
</evidence>
<dbReference type="GO" id="GO:0003700">
    <property type="term" value="F:DNA-binding transcription factor activity"/>
    <property type="evidence" value="ECO:0007669"/>
    <property type="project" value="InterPro"/>
</dbReference>
<dbReference type="PANTHER" id="PTHR46796">
    <property type="entry name" value="HTH-TYPE TRANSCRIPTIONAL ACTIVATOR RHAS-RELATED"/>
    <property type="match status" value="1"/>
</dbReference>
<reference evidence="5" key="1">
    <citation type="submission" date="2022-06" db="EMBL/GenBank/DDBJ databases">
        <title>Sequencing the genomes of 1000 actinobacteria strains.</title>
        <authorList>
            <person name="Klenk H.-P."/>
        </authorList>
    </citation>
    <scope>NUCLEOTIDE SEQUENCE</scope>
    <source>
        <strain evidence="5">DSM 46694</strain>
    </source>
</reference>
<sequence>MDLLGDAIAAMRVGMAGSTRTDLRAPWGLRFDKVAGAGFHVVLQGSCWLLPSEGAPIALGPGDVVLLRSGRGHGLADDPATPLAAFPSARPVELQHDGSGARTVLLCGAYHLDLARPHPLLRDLPDVVHLPTRLGHHASLRAAVDLLGSELDTASPGAGAGVPALVDLLLLYILRAWFEDRAADGHATGWAAALRDPSIRAALDAIHRDPGRPWTIAELGDRAGLSRAAFARRFSAAVGRPPLAYLTWWRMTIAARQLLDTDARLGTVAARVGYTSEFAFARAFKREFATAPGRYRYLAGNPNTTPDRAASSREA</sequence>
<dbReference type="SUPFAM" id="SSF46689">
    <property type="entry name" value="Homeodomain-like"/>
    <property type="match status" value="2"/>
</dbReference>
<comment type="caution">
    <text evidence="5">The sequence shown here is derived from an EMBL/GenBank/DDBJ whole genome shotgun (WGS) entry which is preliminary data.</text>
</comment>
<dbReference type="RefSeq" id="WP_253740243.1">
    <property type="nucleotide sequence ID" value="NZ_JAMZEB010000001.1"/>
</dbReference>
<accession>A0A9X2GFK4</accession>
<dbReference type="Proteomes" id="UP001139648">
    <property type="component" value="Unassembled WGS sequence"/>
</dbReference>
<dbReference type="InterPro" id="IPR018060">
    <property type="entry name" value="HTH_AraC"/>
</dbReference>
<dbReference type="GO" id="GO:0043565">
    <property type="term" value="F:sequence-specific DNA binding"/>
    <property type="evidence" value="ECO:0007669"/>
    <property type="project" value="InterPro"/>
</dbReference>
<evidence type="ECO:0000313" key="6">
    <source>
        <dbReference type="Proteomes" id="UP001139648"/>
    </source>
</evidence>